<dbReference type="PATRIC" id="fig|1503.3.peg.2988"/>
<dbReference type="InterPro" id="IPR002528">
    <property type="entry name" value="MATE_fam"/>
</dbReference>
<feature type="transmembrane region" description="Helical" evidence="7">
    <location>
        <begin position="396"/>
        <end position="416"/>
    </location>
</feature>
<accession>A0A0L0WAM5</accession>
<dbReference type="STRING" id="1503.CLPU_7c00030"/>
<evidence type="ECO:0000313" key="9">
    <source>
        <dbReference type="Proteomes" id="UP000037267"/>
    </source>
</evidence>
<dbReference type="PANTHER" id="PTHR42925">
    <property type="entry name" value="MULTIDRUG AND TOXIN EFFLUX PROTEIN MATE FAMILY"/>
    <property type="match status" value="1"/>
</dbReference>
<evidence type="ECO:0000256" key="6">
    <source>
        <dbReference type="ARBA" id="ARBA00023136"/>
    </source>
</evidence>
<evidence type="ECO:0000256" key="1">
    <source>
        <dbReference type="ARBA" id="ARBA00004651"/>
    </source>
</evidence>
<dbReference type="InterPro" id="IPR048279">
    <property type="entry name" value="MdtK-like"/>
</dbReference>
<evidence type="ECO:0000256" key="7">
    <source>
        <dbReference type="SAM" id="Phobius"/>
    </source>
</evidence>
<evidence type="ECO:0000256" key="2">
    <source>
        <dbReference type="ARBA" id="ARBA00022448"/>
    </source>
</evidence>
<dbReference type="OrthoDB" id="9780160at2"/>
<reference evidence="9" key="1">
    <citation type="submission" date="2015-07" db="EMBL/GenBank/DDBJ databases">
        <title>Draft genome sequence of the purine-degrading Gottschalkia purinilyticum DSM 1384 (formerly Clostridium purinilyticum).</title>
        <authorList>
            <person name="Poehlein A."/>
            <person name="Schiel-Bengelsdorf B."/>
            <person name="Bengelsdorf F.R."/>
            <person name="Daniel R."/>
            <person name="Duerre P."/>
        </authorList>
    </citation>
    <scope>NUCLEOTIDE SEQUENCE [LARGE SCALE GENOMIC DNA]</scope>
    <source>
        <strain evidence="9">DSM 1384</strain>
    </source>
</reference>
<keyword evidence="2" id="KW-0813">Transport</keyword>
<keyword evidence="4 7" id="KW-0812">Transmembrane</keyword>
<dbReference type="InterPro" id="IPR047135">
    <property type="entry name" value="YsiQ"/>
</dbReference>
<dbReference type="Pfam" id="PF01554">
    <property type="entry name" value="MatE"/>
    <property type="match status" value="2"/>
</dbReference>
<dbReference type="EMBL" id="LGSS01000007">
    <property type="protein sequence ID" value="KNF08375.1"/>
    <property type="molecule type" value="Genomic_DNA"/>
</dbReference>
<organism evidence="8 9">
    <name type="scientific">Gottschalkia purinilytica</name>
    <name type="common">Clostridium purinilyticum</name>
    <dbReference type="NCBI Taxonomy" id="1503"/>
    <lineage>
        <taxon>Bacteria</taxon>
        <taxon>Bacillati</taxon>
        <taxon>Bacillota</taxon>
        <taxon>Tissierellia</taxon>
        <taxon>Tissierellales</taxon>
        <taxon>Gottschalkiaceae</taxon>
        <taxon>Gottschalkia</taxon>
    </lineage>
</organism>
<dbReference type="NCBIfam" id="TIGR00797">
    <property type="entry name" value="matE"/>
    <property type="match status" value="1"/>
</dbReference>
<evidence type="ECO:0000313" key="8">
    <source>
        <dbReference type="EMBL" id="KNF08375.1"/>
    </source>
</evidence>
<feature type="transmembrane region" description="Helical" evidence="7">
    <location>
        <begin position="322"/>
        <end position="345"/>
    </location>
</feature>
<keyword evidence="5 7" id="KW-1133">Transmembrane helix</keyword>
<feature type="transmembrane region" description="Helical" evidence="7">
    <location>
        <begin position="91"/>
        <end position="113"/>
    </location>
</feature>
<evidence type="ECO:0000256" key="5">
    <source>
        <dbReference type="ARBA" id="ARBA00022989"/>
    </source>
</evidence>
<feature type="transmembrane region" description="Helical" evidence="7">
    <location>
        <begin position="56"/>
        <end position="79"/>
    </location>
</feature>
<evidence type="ECO:0000256" key="3">
    <source>
        <dbReference type="ARBA" id="ARBA00022475"/>
    </source>
</evidence>
<dbReference type="GO" id="GO:0005886">
    <property type="term" value="C:plasma membrane"/>
    <property type="evidence" value="ECO:0007669"/>
    <property type="project" value="UniProtKB-SubCell"/>
</dbReference>
<keyword evidence="9" id="KW-1185">Reference proteome</keyword>
<name>A0A0L0WAM5_GOTPU</name>
<comment type="subcellular location">
    <subcellularLocation>
        <location evidence="1">Cell membrane</location>
        <topology evidence="1">Multi-pass membrane protein</topology>
    </subcellularLocation>
</comment>
<sequence>MTRILKDKDFYRTMLSIALPVTLQNLISSSLNMIDTFMITGLGEASIAAVGQANQVFFLFSILLFGINSGASIFIAQFWGKRDASNIRRVLGLGIIIGSIVGLIFTIAALVFPRTIMRILINDPEVIELGVKYLRVVCISYIFTSITFAYSGACRSVRQARLPMVVSGLSIIVNTVLNYCLIFGKFGFPQLGVSGAALATVIARVVEALTIIFIIYRDGSRNVLAAKIKEMTDISIGFVKKFLKTISPVILNEGLWSLGLVMYSIAYAKIGKEATAAVQIATTIQNIFMVLSLGLAGACATMIGNKIGANEEEEGISYAKKFCIIGIITGTILGILLYVSAPFILKLFSNISPELFETAKKIIRVIAFYIPSKLYTSILVVGIFRGGGDTKYSMILEAGCVWIVGVPLAFLGALVLKLPVHWVVALAYSEEAVKTILGTPRALSNKWIKNLVDDI</sequence>
<feature type="transmembrane region" description="Helical" evidence="7">
    <location>
        <begin position="249"/>
        <end position="270"/>
    </location>
</feature>
<dbReference type="GO" id="GO:0042910">
    <property type="term" value="F:xenobiotic transmembrane transporter activity"/>
    <property type="evidence" value="ECO:0007669"/>
    <property type="project" value="InterPro"/>
</dbReference>
<dbReference type="AlphaFoldDB" id="A0A0L0WAM5"/>
<comment type="caution">
    <text evidence="8">The sequence shown here is derived from an EMBL/GenBank/DDBJ whole genome shotgun (WGS) entry which is preliminary data.</text>
</comment>
<feature type="transmembrane region" description="Helical" evidence="7">
    <location>
        <begin position="196"/>
        <end position="216"/>
    </location>
</feature>
<feature type="transmembrane region" description="Helical" evidence="7">
    <location>
        <begin position="276"/>
        <end position="301"/>
    </location>
</feature>
<proteinExistence type="predicted"/>
<keyword evidence="3" id="KW-1003">Cell membrane</keyword>
<keyword evidence="6 7" id="KW-0472">Membrane</keyword>
<dbReference type="GO" id="GO:0015297">
    <property type="term" value="F:antiporter activity"/>
    <property type="evidence" value="ECO:0007669"/>
    <property type="project" value="InterPro"/>
</dbReference>
<gene>
    <name evidence="8" type="ORF">CLPU_7c00030</name>
</gene>
<protein>
    <submittedName>
        <fullName evidence="8">Multidrug resistance protein</fullName>
    </submittedName>
</protein>
<evidence type="ECO:0000256" key="4">
    <source>
        <dbReference type="ARBA" id="ARBA00022692"/>
    </source>
</evidence>
<feature type="transmembrane region" description="Helical" evidence="7">
    <location>
        <begin position="365"/>
        <end position="384"/>
    </location>
</feature>
<feature type="transmembrane region" description="Helical" evidence="7">
    <location>
        <begin position="133"/>
        <end position="150"/>
    </location>
</feature>
<dbReference type="PIRSF" id="PIRSF006603">
    <property type="entry name" value="DinF"/>
    <property type="match status" value="1"/>
</dbReference>
<dbReference type="Proteomes" id="UP000037267">
    <property type="component" value="Unassembled WGS sequence"/>
</dbReference>
<feature type="transmembrane region" description="Helical" evidence="7">
    <location>
        <begin position="162"/>
        <end position="184"/>
    </location>
</feature>
<dbReference type="CDD" id="cd13134">
    <property type="entry name" value="MATE_like_8"/>
    <property type="match status" value="1"/>
</dbReference>
<dbReference type="PANTHER" id="PTHR42925:SF2">
    <property type="entry name" value="NA+ DRIVEN MULTIDRUG EFFLUX PUMP"/>
    <property type="match status" value="1"/>
</dbReference>